<evidence type="ECO:0000313" key="2">
    <source>
        <dbReference type="Proteomes" id="UP000077069"/>
    </source>
</evidence>
<accession>A0A177CPQ7</accession>
<name>A0A177CPQ7_9PLEO</name>
<keyword evidence="2" id="KW-1185">Reference proteome</keyword>
<dbReference type="AlphaFoldDB" id="A0A177CPQ7"/>
<dbReference type="GeneID" id="28770293"/>
<protein>
    <submittedName>
        <fullName evidence="1">Uncharacterized protein</fullName>
    </submittedName>
</protein>
<proteinExistence type="predicted"/>
<dbReference type="RefSeq" id="XP_018039225.1">
    <property type="nucleotide sequence ID" value="XM_018186807.1"/>
</dbReference>
<evidence type="ECO:0000313" key="1">
    <source>
        <dbReference type="EMBL" id="OAG08860.1"/>
    </source>
</evidence>
<gene>
    <name evidence="1" type="ORF">CC84DRAFT_593033</name>
</gene>
<dbReference type="EMBL" id="KV441550">
    <property type="protein sequence ID" value="OAG08860.1"/>
    <property type="molecule type" value="Genomic_DNA"/>
</dbReference>
<organism evidence="1 2">
    <name type="scientific">Paraphaeosphaeria sporulosa</name>
    <dbReference type="NCBI Taxonomy" id="1460663"/>
    <lineage>
        <taxon>Eukaryota</taxon>
        <taxon>Fungi</taxon>
        <taxon>Dikarya</taxon>
        <taxon>Ascomycota</taxon>
        <taxon>Pezizomycotina</taxon>
        <taxon>Dothideomycetes</taxon>
        <taxon>Pleosporomycetidae</taxon>
        <taxon>Pleosporales</taxon>
        <taxon>Massarineae</taxon>
        <taxon>Didymosphaeriaceae</taxon>
        <taxon>Paraphaeosphaeria</taxon>
    </lineage>
</organism>
<reference evidence="1 2" key="1">
    <citation type="submission" date="2016-05" db="EMBL/GenBank/DDBJ databases">
        <title>Comparative analysis of secretome profiles of manganese(II)-oxidizing ascomycete fungi.</title>
        <authorList>
            <consortium name="DOE Joint Genome Institute"/>
            <person name="Zeiner C.A."/>
            <person name="Purvine S.O."/>
            <person name="Zink E.M."/>
            <person name="Wu S."/>
            <person name="Pasa-Tolic L."/>
            <person name="Chaput D.L."/>
            <person name="Haridas S."/>
            <person name="Grigoriev I.V."/>
            <person name="Santelli C.M."/>
            <person name="Hansel C.M."/>
        </authorList>
    </citation>
    <scope>NUCLEOTIDE SEQUENCE [LARGE SCALE GENOMIC DNA]</scope>
    <source>
        <strain evidence="1 2">AP3s5-JAC2a</strain>
    </source>
</reference>
<dbReference type="Proteomes" id="UP000077069">
    <property type="component" value="Unassembled WGS sequence"/>
</dbReference>
<dbReference type="InParanoid" id="A0A177CPQ7"/>
<sequence>MALAWTSWAGYWRMHLYTWVLARGSGYILDGGLPSRASRACMFSARVQHRLPRSLILTLLPRTIICIRACLSCVWGSLPRSKMTDATCAVLDTNSHGTVAREACFHAVKGEFATSLWRRRGWRGSSSWGISGFAMHAKAVSVNVRGRRQGGACEGLRAGMIWSGSAVLRDAGPCSVL</sequence>